<dbReference type="Gene3D" id="1.10.357.10">
    <property type="entry name" value="Tetracycline Repressor, domain 2"/>
    <property type="match status" value="1"/>
</dbReference>
<dbReference type="InterPro" id="IPR036271">
    <property type="entry name" value="Tet_transcr_reg_TetR-rel_C_sf"/>
</dbReference>
<evidence type="ECO:0000259" key="5">
    <source>
        <dbReference type="PROSITE" id="PS50977"/>
    </source>
</evidence>
<evidence type="ECO:0000313" key="6">
    <source>
        <dbReference type="EMBL" id="KAB2350178.1"/>
    </source>
</evidence>
<organism evidence="6 7">
    <name type="scientific">Actinomadura rudentiformis</name>
    <dbReference type="NCBI Taxonomy" id="359158"/>
    <lineage>
        <taxon>Bacteria</taxon>
        <taxon>Bacillati</taxon>
        <taxon>Actinomycetota</taxon>
        <taxon>Actinomycetes</taxon>
        <taxon>Streptosporangiales</taxon>
        <taxon>Thermomonosporaceae</taxon>
        <taxon>Actinomadura</taxon>
    </lineage>
</organism>
<keyword evidence="2 4" id="KW-0238">DNA-binding</keyword>
<comment type="caution">
    <text evidence="6">The sequence shown here is derived from an EMBL/GenBank/DDBJ whole genome shotgun (WGS) entry which is preliminary data.</text>
</comment>
<sequence>MDTNPAEIDRVQVLDAADALFYAHGIQAVGMDRIRDAAQIPLKRLYRAFPSKAALVEAYLRRRDERARAALRAYTAGRPTPQASVLAVFDWLYEWYQQPEFRGCAFNNAFGELGEDSESVAQAVSDHMTAIRDHLRLLTAEMPASEALAAQLHILISGATILAAVHHTPEPARQARDAAQALLNAMAEASAAPPPDHHAPVS</sequence>
<dbReference type="GO" id="GO:0003677">
    <property type="term" value="F:DNA binding"/>
    <property type="evidence" value="ECO:0007669"/>
    <property type="project" value="UniProtKB-UniRule"/>
</dbReference>
<evidence type="ECO:0000256" key="1">
    <source>
        <dbReference type="ARBA" id="ARBA00023015"/>
    </source>
</evidence>
<dbReference type="OrthoDB" id="4214267at2"/>
<evidence type="ECO:0000256" key="4">
    <source>
        <dbReference type="PROSITE-ProRule" id="PRU00335"/>
    </source>
</evidence>
<evidence type="ECO:0000256" key="2">
    <source>
        <dbReference type="ARBA" id="ARBA00023125"/>
    </source>
</evidence>
<evidence type="ECO:0000256" key="3">
    <source>
        <dbReference type="ARBA" id="ARBA00023163"/>
    </source>
</evidence>
<dbReference type="Pfam" id="PF00440">
    <property type="entry name" value="TetR_N"/>
    <property type="match status" value="1"/>
</dbReference>
<keyword evidence="7" id="KW-1185">Reference proteome</keyword>
<evidence type="ECO:0000313" key="7">
    <source>
        <dbReference type="Proteomes" id="UP000468735"/>
    </source>
</evidence>
<protein>
    <submittedName>
        <fullName evidence="6">TetR/AcrR family transcriptional regulator</fullName>
    </submittedName>
</protein>
<keyword evidence="3" id="KW-0804">Transcription</keyword>
<dbReference type="Proteomes" id="UP000468735">
    <property type="component" value="Unassembled WGS sequence"/>
</dbReference>
<dbReference type="RefSeq" id="WP_151559850.1">
    <property type="nucleotide sequence ID" value="NZ_WBMT01000004.1"/>
</dbReference>
<dbReference type="InterPro" id="IPR001647">
    <property type="entry name" value="HTH_TetR"/>
</dbReference>
<reference evidence="6 7" key="1">
    <citation type="submission" date="2019-09" db="EMBL/GenBank/DDBJ databases">
        <title>Actinomadura physcomitrii sp. nov., a novel actinomycete isolated from moss [Physcomitrium sphaericum (Ludw) Fuernr].</title>
        <authorList>
            <person name="Zhuang X."/>
            <person name="Liu C."/>
        </authorList>
    </citation>
    <scope>NUCLEOTIDE SEQUENCE [LARGE SCALE GENOMIC DNA]</scope>
    <source>
        <strain evidence="6 7">HMC1</strain>
    </source>
</reference>
<accession>A0A6H9YR71</accession>
<dbReference type="PANTHER" id="PTHR47506">
    <property type="entry name" value="TRANSCRIPTIONAL REGULATORY PROTEIN"/>
    <property type="match status" value="1"/>
</dbReference>
<dbReference type="AlphaFoldDB" id="A0A6H9YR71"/>
<gene>
    <name evidence="6" type="ORF">F8566_10315</name>
</gene>
<dbReference type="PROSITE" id="PS50977">
    <property type="entry name" value="HTH_TETR_2"/>
    <property type="match status" value="1"/>
</dbReference>
<feature type="DNA-binding region" description="H-T-H motif" evidence="4">
    <location>
        <begin position="30"/>
        <end position="49"/>
    </location>
</feature>
<dbReference type="EMBL" id="WBMT01000004">
    <property type="protein sequence ID" value="KAB2350178.1"/>
    <property type="molecule type" value="Genomic_DNA"/>
</dbReference>
<proteinExistence type="predicted"/>
<dbReference type="SUPFAM" id="SSF48498">
    <property type="entry name" value="Tetracyclin repressor-like, C-terminal domain"/>
    <property type="match status" value="1"/>
</dbReference>
<feature type="domain" description="HTH tetR-type" evidence="5">
    <location>
        <begin position="7"/>
        <end position="67"/>
    </location>
</feature>
<dbReference type="PANTHER" id="PTHR47506:SF1">
    <property type="entry name" value="HTH-TYPE TRANSCRIPTIONAL REGULATOR YJDC"/>
    <property type="match status" value="1"/>
</dbReference>
<name>A0A6H9YR71_9ACTN</name>
<keyword evidence="1" id="KW-0805">Transcription regulation</keyword>
<dbReference type="InterPro" id="IPR009057">
    <property type="entry name" value="Homeodomain-like_sf"/>
</dbReference>
<dbReference type="SUPFAM" id="SSF46689">
    <property type="entry name" value="Homeodomain-like"/>
    <property type="match status" value="1"/>
</dbReference>